<keyword evidence="8" id="KW-1185">Reference proteome</keyword>
<reference evidence="7 8" key="1">
    <citation type="journal article" date="2018" name="Science">
        <title>The opium poppy genome and morphinan production.</title>
        <authorList>
            <person name="Guo L."/>
            <person name="Winzer T."/>
            <person name="Yang X."/>
            <person name="Li Y."/>
            <person name="Ning Z."/>
            <person name="He Z."/>
            <person name="Teodor R."/>
            <person name="Lu Y."/>
            <person name="Bowser T.A."/>
            <person name="Graham I.A."/>
            <person name="Ye K."/>
        </authorList>
    </citation>
    <scope>NUCLEOTIDE SEQUENCE [LARGE SCALE GENOMIC DNA]</scope>
    <source>
        <strain evidence="8">cv. HN1</strain>
        <tissue evidence="7">Leaves</tissue>
    </source>
</reference>
<dbReference type="SUPFAM" id="SSF56112">
    <property type="entry name" value="Protein kinase-like (PK-like)"/>
    <property type="match status" value="1"/>
</dbReference>
<evidence type="ECO:0000313" key="8">
    <source>
        <dbReference type="Proteomes" id="UP000316621"/>
    </source>
</evidence>
<dbReference type="Gene3D" id="3.30.450.20">
    <property type="entry name" value="PAS domain"/>
    <property type="match status" value="1"/>
</dbReference>
<keyword evidence="1" id="KW-0600">Photoreceptor protein</keyword>
<dbReference type="Proteomes" id="UP000316621">
    <property type="component" value="Chromosome 4"/>
</dbReference>
<accession>A0A4Y7JES6</accession>
<keyword evidence="4" id="KW-0675">Receptor</keyword>
<dbReference type="PANTHER" id="PTHR23257">
    <property type="entry name" value="SERINE-THREONINE PROTEIN KINASE"/>
    <property type="match status" value="1"/>
</dbReference>
<dbReference type="InterPro" id="IPR011009">
    <property type="entry name" value="Kinase-like_dom_sf"/>
</dbReference>
<dbReference type="NCBIfam" id="TIGR00229">
    <property type="entry name" value="sensory_box"/>
    <property type="match status" value="1"/>
</dbReference>
<dbReference type="Gene3D" id="3.30.200.20">
    <property type="entry name" value="Phosphorylase Kinase, domain 1"/>
    <property type="match status" value="1"/>
</dbReference>
<dbReference type="Pfam" id="PF07714">
    <property type="entry name" value="PK_Tyr_Ser-Thr"/>
    <property type="match status" value="1"/>
</dbReference>
<dbReference type="InterPro" id="IPR008271">
    <property type="entry name" value="Ser/Thr_kinase_AS"/>
</dbReference>
<feature type="domain" description="PAS" evidence="6">
    <location>
        <begin position="18"/>
        <end position="51"/>
    </location>
</feature>
<dbReference type="GO" id="GO:0009881">
    <property type="term" value="F:photoreceptor activity"/>
    <property type="evidence" value="ECO:0007669"/>
    <property type="project" value="UniProtKB-KW"/>
</dbReference>
<evidence type="ECO:0000259" key="5">
    <source>
        <dbReference type="PROSITE" id="PS50011"/>
    </source>
</evidence>
<dbReference type="EMBL" id="CM010718">
    <property type="protein sequence ID" value="RZC58500.1"/>
    <property type="molecule type" value="Genomic_DNA"/>
</dbReference>
<sequence>MMFLQDPNWRILSVGQAVYIYDFTGLIIYWNSAAENLFAYSASEALGQNGLDLVADSAVDDGIQIAQKIAAGEKWTGAFPVKNKQGKRFEAFGSGTPLYDDYGSIVGFISISSDSRSFLQLPSVLSLKADSSFSQPMSGPALKADHDSQQPQQVVVTLSGSCARRLRGDVPQSLCGVSYKTVHLGKFCRDYGGEGRIGIHKIVNSRGESWVSKKQISQPWNARDGLVASNTHDNFGWMTNEQDDNSGQLKSSDSYEKPDIQLFGSNRFGNKAIGVWSSSEATNTRCVSRSINTGSNPFCSSGTVYHGLWCGSDVAVKVFSKFEYSGDLLHSFIHEVLLMKGLRHPNVLLFMGAVTLQTSLCSGSLFQLLKCSTCKLDWRRRVLMALDIARGTNYLHNCNPPVVHRDLKSSNLLVDKNWTVKNRIAVNLLVVFIRLGTLVSRFKHATFLTTNSGKGTPQWMAPEGMHNDPSNEKQVQQYFFQVLC</sequence>
<dbReference type="InterPro" id="IPR035965">
    <property type="entry name" value="PAS-like_dom_sf"/>
</dbReference>
<feature type="domain" description="Protein kinase" evidence="5">
    <location>
        <begin position="257"/>
        <end position="484"/>
    </location>
</feature>
<dbReference type="Gramene" id="RZC58500">
    <property type="protein sequence ID" value="RZC58500"/>
    <property type="gene ID" value="C5167_005804"/>
</dbReference>
<dbReference type="Pfam" id="PF13426">
    <property type="entry name" value="PAS_9"/>
    <property type="match status" value="1"/>
</dbReference>
<keyword evidence="3" id="KW-0157">Chromophore</keyword>
<evidence type="ECO:0000259" key="6">
    <source>
        <dbReference type="PROSITE" id="PS50112"/>
    </source>
</evidence>
<dbReference type="SMART" id="SM00091">
    <property type="entry name" value="PAS"/>
    <property type="match status" value="1"/>
</dbReference>
<dbReference type="GO" id="GO:0005737">
    <property type="term" value="C:cytoplasm"/>
    <property type="evidence" value="ECO:0007669"/>
    <property type="project" value="TreeGrafter"/>
</dbReference>
<evidence type="ECO:0000256" key="3">
    <source>
        <dbReference type="ARBA" id="ARBA00022991"/>
    </source>
</evidence>
<dbReference type="InterPro" id="IPR000014">
    <property type="entry name" value="PAS"/>
</dbReference>
<gene>
    <name evidence="7" type="ORF">C5167_005804</name>
</gene>
<dbReference type="GO" id="GO:0007165">
    <property type="term" value="P:signal transduction"/>
    <property type="evidence" value="ECO:0007669"/>
    <property type="project" value="TreeGrafter"/>
</dbReference>
<dbReference type="OMA" id="EATNTRC"/>
<protein>
    <recommendedName>
        <fullName evidence="9">Protein kinase domain-containing protein</fullName>
    </recommendedName>
</protein>
<evidence type="ECO:0000256" key="1">
    <source>
        <dbReference type="ARBA" id="ARBA00022543"/>
    </source>
</evidence>
<dbReference type="Gene3D" id="1.10.510.10">
    <property type="entry name" value="Transferase(Phosphotransferase) domain 1"/>
    <property type="match status" value="1"/>
</dbReference>
<dbReference type="PROSITE" id="PS00108">
    <property type="entry name" value="PROTEIN_KINASE_ST"/>
    <property type="match status" value="1"/>
</dbReference>
<dbReference type="CDD" id="cd00130">
    <property type="entry name" value="PAS"/>
    <property type="match status" value="1"/>
</dbReference>
<dbReference type="SMART" id="SM00220">
    <property type="entry name" value="S_TKc"/>
    <property type="match status" value="1"/>
</dbReference>
<dbReference type="GO" id="GO:0004672">
    <property type="term" value="F:protein kinase activity"/>
    <property type="evidence" value="ECO:0007669"/>
    <property type="project" value="InterPro"/>
</dbReference>
<dbReference type="PROSITE" id="PS50112">
    <property type="entry name" value="PAS"/>
    <property type="match status" value="1"/>
</dbReference>
<organism evidence="7 8">
    <name type="scientific">Papaver somniferum</name>
    <name type="common">Opium poppy</name>
    <dbReference type="NCBI Taxonomy" id="3469"/>
    <lineage>
        <taxon>Eukaryota</taxon>
        <taxon>Viridiplantae</taxon>
        <taxon>Streptophyta</taxon>
        <taxon>Embryophyta</taxon>
        <taxon>Tracheophyta</taxon>
        <taxon>Spermatophyta</taxon>
        <taxon>Magnoliopsida</taxon>
        <taxon>Ranunculales</taxon>
        <taxon>Papaveraceae</taxon>
        <taxon>Papaveroideae</taxon>
        <taxon>Papaver</taxon>
    </lineage>
</organism>
<dbReference type="InterPro" id="IPR000719">
    <property type="entry name" value="Prot_kinase_dom"/>
</dbReference>
<evidence type="ECO:0000313" key="7">
    <source>
        <dbReference type="EMBL" id="RZC58500.1"/>
    </source>
</evidence>
<keyword evidence="2" id="KW-0716">Sensory transduction</keyword>
<dbReference type="STRING" id="3469.A0A4Y7JES6"/>
<name>A0A4Y7JES6_PAPSO</name>
<evidence type="ECO:0000256" key="2">
    <source>
        <dbReference type="ARBA" id="ARBA00022606"/>
    </source>
</evidence>
<dbReference type="SUPFAM" id="SSF55785">
    <property type="entry name" value="PYP-like sensor domain (PAS domain)"/>
    <property type="match status" value="1"/>
</dbReference>
<proteinExistence type="predicted"/>
<dbReference type="PANTHER" id="PTHR23257:SF978">
    <property type="entry name" value="PROTEIN KINASE FAMILY PROTEIN"/>
    <property type="match status" value="1"/>
</dbReference>
<dbReference type="GO" id="GO:0005524">
    <property type="term" value="F:ATP binding"/>
    <property type="evidence" value="ECO:0007669"/>
    <property type="project" value="InterPro"/>
</dbReference>
<dbReference type="PROSITE" id="PS50011">
    <property type="entry name" value="PROTEIN_KINASE_DOM"/>
    <property type="match status" value="1"/>
</dbReference>
<dbReference type="InterPro" id="IPR001245">
    <property type="entry name" value="Ser-Thr/Tyr_kinase_cat_dom"/>
</dbReference>
<dbReference type="InterPro" id="IPR050167">
    <property type="entry name" value="Ser_Thr_protein_kinase"/>
</dbReference>
<evidence type="ECO:0000256" key="4">
    <source>
        <dbReference type="ARBA" id="ARBA00023170"/>
    </source>
</evidence>
<evidence type="ECO:0008006" key="9">
    <source>
        <dbReference type="Google" id="ProtNLM"/>
    </source>
</evidence>
<dbReference type="AlphaFoldDB" id="A0A4Y7JES6"/>